<evidence type="ECO:0000313" key="3">
    <source>
        <dbReference type="Proteomes" id="UP000199513"/>
    </source>
</evidence>
<protein>
    <recommendedName>
        <fullName evidence="4">Tetratricopeptide repeat-containing protein</fullName>
    </recommendedName>
</protein>
<reference evidence="2 3" key="1">
    <citation type="submission" date="2016-10" db="EMBL/GenBank/DDBJ databases">
        <authorList>
            <person name="de Groot N.N."/>
        </authorList>
    </citation>
    <scope>NUCLEOTIDE SEQUENCE [LARGE SCALE GENOMIC DNA]</scope>
    <source>
        <strain>GEY</strain>
        <strain evidence="3">DSM 9560</strain>
    </source>
</reference>
<dbReference type="SUPFAM" id="SSF81901">
    <property type="entry name" value="HCP-like"/>
    <property type="match status" value="1"/>
</dbReference>
<dbReference type="Proteomes" id="UP000199513">
    <property type="component" value="Unassembled WGS sequence"/>
</dbReference>
<evidence type="ECO:0008006" key="4">
    <source>
        <dbReference type="Google" id="ProtNLM"/>
    </source>
</evidence>
<evidence type="ECO:0000313" key="2">
    <source>
        <dbReference type="EMBL" id="SFE39551.1"/>
    </source>
</evidence>
<dbReference type="AlphaFoldDB" id="A0A1I2A6K3"/>
<dbReference type="Gene3D" id="1.25.40.10">
    <property type="entry name" value="Tetratricopeptide repeat domain"/>
    <property type="match status" value="2"/>
</dbReference>
<sequence>MNLHFLEPIQVMRKNIFLYLLLILTFNDLHAQRLPEMDSVDMLLTNMAIQIECTAGVNDLYNFKFSRAESQFGWLRRKYPEHPLPYFLMGLSNWWKIVPNIDNEKYDAKFLAYMDSSIAKAEALYEKNNKNPEAAFFLAAAYGFKGRLFSERKQWTKATFAGKNAIKYMEKAIDKSELSIEFLFGDALYNYFAEWIPQNYKFLKPVLWFFRKGDRKKGLQQLEKVASDAFYTKTEAQYFLMRIYPDEEMSHKAFEMSKYLYKTFPDNAYFHRYYARMLYQNGEMHELEPVSLDIISKIDSNRVGYEEISGRYAAFFLGHIYRIKGDKEKAKHYYQRTVQFTEKTKSFDAGYYHYAMAELAHYADKEKNISLAKQYYEKIKEHTDKNHILHKEAKEYLKKNKKNS</sequence>
<dbReference type="InterPro" id="IPR019734">
    <property type="entry name" value="TPR_rpt"/>
</dbReference>
<dbReference type="EMBL" id="FONY01000001">
    <property type="protein sequence ID" value="SFE39551.1"/>
    <property type="molecule type" value="Genomic_DNA"/>
</dbReference>
<dbReference type="STRING" id="1003.SAMN04488541_100149"/>
<keyword evidence="3" id="KW-1185">Reference proteome</keyword>
<dbReference type="InterPro" id="IPR011990">
    <property type="entry name" value="TPR-like_helical_dom_sf"/>
</dbReference>
<gene>
    <name evidence="2" type="ORF">SAMN04488541_100149</name>
</gene>
<name>A0A1I2A6K3_9BACT</name>
<dbReference type="PROSITE" id="PS50005">
    <property type="entry name" value="TPR"/>
    <property type="match status" value="1"/>
</dbReference>
<keyword evidence="1" id="KW-0802">TPR repeat</keyword>
<proteinExistence type="predicted"/>
<feature type="repeat" description="TPR" evidence="1">
    <location>
        <begin position="311"/>
        <end position="344"/>
    </location>
</feature>
<accession>A0A1I2A6K3</accession>
<dbReference type="SMART" id="SM00028">
    <property type="entry name" value="TPR"/>
    <property type="match status" value="3"/>
</dbReference>
<evidence type="ECO:0000256" key="1">
    <source>
        <dbReference type="PROSITE-ProRule" id="PRU00339"/>
    </source>
</evidence>
<organism evidence="2 3">
    <name type="scientific">Thermoflexibacter ruber</name>
    <dbReference type="NCBI Taxonomy" id="1003"/>
    <lineage>
        <taxon>Bacteria</taxon>
        <taxon>Pseudomonadati</taxon>
        <taxon>Bacteroidota</taxon>
        <taxon>Cytophagia</taxon>
        <taxon>Cytophagales</taxon>
        <taxon>Thermoflexibacteraceae</taxon>
        <taxon>Thermoflexibacter</taxon>
    </lineage>
</organism>